<dbReference type="OrthoDB" id="9802833at2"/>
<dbReference type="GO" id="GO:0110001">
    <property type="term" value="C:toxin-antitoxin complex"/>
    <property type="evidence" value="ECO:0007669"/>
    <property type="project" value="InterPro"/>
</dbReference>
<dbReference type="Proteomes" id="UP000057609">
    <property type="component" value="Chromosome"/>
</dbReference>
<gene>
    <name evidence="7" type="ORF">GPICK_01520</name>
</gene>
<accession>A0A0B5BCC6</accession>
<dbReference type="InterPro" id="IPR051813">
    <property type="entry name" value="HepT_RNase_toxin"/>
</dbReference>
<dbReference type="Gene3D" id="1.20.120.580">
    <property type="entry name" value="bsu32300-like"/>
    <property type="match status" value="1"/>
</dbReference>
<comment type="similarity">
    <text evidence="6">Belongs to the HepT RNase toxin family.</text>
</comment>
<dbReference type="RefSeq" id="WP_039739927.1">
    <property type="nucleotide sequence ID" value="NZ_CP009788.1"/>
</dbReference>
<keyword evidence="1" id="KW-0597">Phosphoprotein</keyword>
<evidence type="ECO:0008006" key="9">
    <source>
        <dbReference type="Google" id="ProtNLM"/>
    </source>
</evidence>
<evidence type="ECO:0000256" key="5">
    <source>
        <dbReference type="ARBA" id="ARBA00022801"/>
    </source>
</evidence>
<dbReference type="PANTHER" id="PTHR34139:SF1">
    <property type="entry name" value="RNASE MJ1380-RELATED"/>
    <property type="match status" value="1"/>
</dbReference>
<dbReference type="GO" id="GO:0000166">
    <property type="term" value="F:nucleotide binding"/>
    <property type="evidence" value="ECO:0007669"/>
    <property type="project" value="UniProtKB-KW"/>
</dbReference>
<organism evidence="7 8">
    <name type="scientific">Geobacter pickeringii</name>
    <dbReference type="NCBI Taxonomy" id="345632"/>
    <lineage>
        <taxon>Bacteria</taxon>
        <taxon>Pseudomonadati</taxon>
        <taxon>Thermodesulfobacteriota</taxon>
        <taxon>Desulfuromonadia</taxon>
        <taxon>Geobacterales</taxon>
        <taxon>Geobacteraceae</taxon>
        <taxon>Geobacter</taxon>
    </lineage>
</organism>
<reference evidence="7 8" key="1">
    <citation type="journal article" date="2015" name="Genome Announc.">
        <title>Complete Genome of Geobacter pickeringii G13T, a Metal-Reducing Isolate from Sedimentary Kaolin Deposits.</title>
        <authorList>
            <person name="Badalamenti J.P."/>
            <person name="Bond D.R."/>
        </authorList>
    </citation>
    <scope>NUCLEOTIDE SEQUENCE [LARGE SCALE GENOMIC DNA]</scope>
    <source>
        <strain evidence="7 8">G13</strain>
    </source>
</reference>
<keyword evidence="5" id="KW-0378">Hydrolase</keyword>
<dbReference type="HOGENOM" id="CLU_142825_3_3_7"/>
<evidence type="ECO:0000313" key="7">
    <source>
        <dbReference type="EMBL" id="AJE02230.1"/>
    </source>
</evidence>
<evidence type="ECO:0000256" key="1">
    <source>
        <dbReference type="ARBA" id="ARBA00022553"/>
    </source>
</evidence>
<evidence type="ECO:0000256" key="6">
    <source>
        <dbReference type="ARBA" id="ARBA00024207"/>
    </source>
</evidence>
<dbReference type="InterPro" id="IPR008201">
    <property type="entry name" value="HepT-like"/>
</dbReference>
<dbReference type="InterPro" id="IPR037038">
    <property type="entry name" value="HepT-like_sf"/>
</dbReference>
<dbReference type="GO" id="GO:0004540">
    <property type="term" value="F:RNA nuclease activity"/>
    <property type="evidence" value="ECO:0007669"/>
    <property type="project" value="InterPro"/>
</dbReference>
<dbReference type="EMBL" id="CP009788">
    <property type="protein sequence ID" value="AJE02230.1"/>
    <property type="molecule type" value="Genomic_DNA"/>
</dbReference>
<evidence type="ECO:0000256" key="4">
    <source>
        <dbReference type="ARBA" id="ARBA00022741"/>
    </source>
</evidence>
<evidence type="ECO:0000313" key="8">
    <source>
        <dbReference type="Proteomes" id="UP000057609"/>
    </source>
</evidence>
<keyword evidence="2" id="KW-1277">Toxin-antitoxin system</keyword>
<keyword evidence="3" id="KW-0540">Nuclease</keyword>
<evidence type="ECO:0000256" key="2">
    <source>
        <dbReference type="ARBA" id="ARBA00022649"/>
    </source>
</evidence>
<proteinExistence type="inferred from homology"/>
<dbReference type="PANTHER" id="PTHR34139">
    <property type="entry name" value="UPF0331 PROTEIN MJ0127"/>
    <property type="match status" value="1"/>
</dbReference>
<evidence type="ECO:0000256" key="3">
    <source>
        <dbReference type="ARBA" id="ARBA00022722"/>
    </source>
</evidence>
<name>A0A0B5BCC6_9BACT</name>
<sequence>MSKKGREITDYLNDILGSINDVKEFVSGMTYDAFAADKKTVNAVIRSLEVLGEATKHVPASFRNRHPNIPWNKMAGMRDVLIHDYMGVDLKTVWKVAQERLPEIKPLVEGVVSEKGNE</sequence>
<keyword evidence="4" id="KW-0547">Nucleotide-binding</keyword>
<dbReference type="AlphaFoldDB" id="A0A0B5BCC6"/>
<keyword evidence="8" id="KW-1185">Reference proteome</keyword>
<protein>
    <recommendedName>
        <fullName evidence="9">DUF86 domain-containing protein</fullName>
    </recommendedName>
</protein>
<dbReference type="KEGG" id="gpi:GPICK_01520"/>
<dbReference type="Pfam" id="PF01934">
    <property type="entry name" value="HepT-like"/>
    <property type="match status" value="1"/>
</dbReference>
<dbReference type="GO" id="GO:0016787">
    <property type="term" value="F:hydrolase activity"/>
    <property type="evidence" value="ECO:0007669"/>
    <property type="project" value="UniProtKB-KW"/>
</dbReference>
<dbReference type="STRING" id="345632.GPICK_01520"/>